<name>A0A5S6QRJ5_TRIMR</name>
<proteinExistence type="predicted"/>
<feature type="compositionally biased region" description="Basic and acidic residues" evidence="1">
    <location>
        <begin position="17"/>
        <end position="26"/>
    </location>
</feature>
<reference evidence="3" key="1">
    <citation type="submission" date="2019-12" db="UniProtKB">
        <authorList>
            <consortium name="WormBaseParasite"/>
        </authorList>
    </citation>
    <scope>IDENTIFICATION</scope>
</reference>
<dbReference type="Proteomes" id="UP000046395">
    <property type="component" value="Unassembled WGS sequence"/>
</dbReference>
<accession>A0A5S6QRJ5</accession>
<feature type="region of interest" description="Disordered" evidence="1">
    <location>
        <begin position="1"/>
        <end position="106"/>
    </location>
</feature>
<protein>
    <submittedName>
        <fullName evidence="3">Uncharacterized protein</fullName>
    </submittedName>
</protein>
<feature type="compositionally biased region" description="Basic residues" evidence="1">
    <location>
        <begin position="1"/>
        <end position="16"/>
    </location>
</feature>
<feature type="compositionally biased region" description="Basic and acidic residues" evidence="1">
    <location>
        <begin position="41"/>
        <end position="63"/>
    </location>
</feature>
<dbReference type="WBParaSite" id="TMUE_2000009778.1">
    <property type="protein sequence ID" value="TMUE_2000009778.1"/>
    <property type="gene ID" value="WBGene00285599"/>
</dbReference>
<evidence type="ECO:0000313" key="3">
    <source>
        <dbReference type="WBParaSite" id="TMUE_2000009778.1"/>
    </source>
</evidence>
<evidence type="ECO:0000313" key="2">
    <source>
        <dbReference type="Proteomes" id="UP000046395"/>
    </source>
</evidence>
<keyword evidence="2" id="KW-1185">Reference proteome</keyword>
<dbReference type="AlphaFoldDB" id="A0A5S6QRJ5"/>
<organism evidence="2 3">
    <name type="scientific">Trichuris muris</name>
    <name type="common">Mouse whipworm</name>
    <dbReference type="NCBI Taxonomy" id="70415"/>
    <lineage>
        <taxon>Eukaryota</taxon>
        <taxon>Metazoa</taxon>
        <taxon>Ecdysozoa</taxon>
        <taxon>Nematoda</taxon>
        <taxon>Enoplea</taxon>
        <taxon>Dorylaimia</taxon>
        <taxon>Trichinellida</taxon>
        <taxon>Trichuridae</taxon>
        <taxon>Trichuris</taxon>
    </lineage>
</organism>
<sequence>MSGRATKKSLRGRRKKVPEDGVKELIEIDEADKEINSSSDTKAKEDVSDVKADDRAEDEHADHNNANAEGQKGQRQRITFEDSPPKESAGTSSSPNKLLERAKRFANSPKEVCVKKKIVFDPTTLGDMEDRKRRRLIRFS</sequence>
<evidence type="ECO:0000256" key="1">
    <source>
        <dbReference type="SAM" id="MobiDB-lite"/>
    </source>
</evidence>